<accession>A0A495D1K7</accession>
<protein>
    <submittedName>
        <fullName evidence="1">Uncharacterized protein</fullName>
    </submittedName>
</protein>
<proteinExistence type="predicted"/>
<dbReference type="EMBL" id="RBIM01000006">
    <property type="protein sequence ID" value="RKQ95424.1"/>
    <property type="molecule type" value="Genomic_DNA"/>
</dbReference>
<comment type="caution">
    <text evidence="1">The sequence shown here is derived from an EMBL/GenBank/DDBJ whole genome shotgun (WGS) entry which is preliminary data.</text>
</comment>
<sequence>MSLSDFDTAFNEQALPALYAQFGETVSYTPSGGEAVSGVVIIPDESDREHDAGDGFGQIRSASRIWRVQQADPKLVAAGVVPARGGVFTRSNGQRCRIDGAPRDDNGEWVLDMVEIG</sequence>
<evidence type="ECO:0000313" key="2">
    <source>
        <dbReference type="Proteomes" id="UP000273675"/>
    </source>
</evidence>
<dbReference type="AlphaFoldDB" id="A0A495D1K7"/>
<evidence type="ECO:0000313" key="1">
    <source>
        <dbReference type="EMBL" id="RKQ95424.1"/>
    </source>
</evidence>
<dbReference type="InterPro" id="IPR008018">
    <property type="entry name" value="Phage_tail_attach_FII"/>
</dbReference>
<dbReference type="Pfam" id="PF05354">
    <property type="entry name" value="Phage_attach"/>
    <property type="match status" value="1"/>
</dbReference>
<name>A0A495D1K7_9PROT</name>
<reference evidence="1 2" key="1">
    <citation type="submission" date="2018-10" db="EMBL/GenBank/DDBJ databases">
        <title>Genomic Encyclopedia of Type Strains, Phase IV (KMG-IV): sequencing the most valuable type-strain genomes for metagenomic binning, comparative biology and taxonomic classification.</title>
        <authorList>
            <person name="Goeker M."/>
        </authorList>
    </citation>
    <scope>NUCLEOTIDE SEQUENCE [LARGE SCALE GENOMIC DNA]</scope>
    <source>
        <strain evidence="1 2">DSM 4734</strain>
    </source>
</reference>
<organism evidence="1 2">
    <name type="scientific">Maricaulis maris</name>
    <dbReference type="NCBI Taxonomy" id="74318"/>
    <lineage>
        <taxon>Bacteria</taxon>
        <taxon>Pseudomonadati</taxon>
        <taxon>Pseudomonadota</taxon>
        <taxon>Alphaproteobacteria</taxon>
        <taxon>Maricaulales</taxon>
        <taxon>Maricaulaceae</taxon>
        <taxon>Maricaulis</taxon>
    </lineage>
</organism>
<dbReference type="RefSeq" id="WP_121211918.1">
    <property type="nucleotide sequence ID" value="NZ_RBIM01000006.1"/>
</dbReference>
<gene>
    <name evidence="1" type="ORF">C7435_2526</name>
</gene>
<dbReference type="GO" id="GO:0019068">
    <property type="term" value="P:virion assembly"/>
    <property type="evidence" value="ECO:0007669"/>
    <property type="project" value="InterPro"/>
</dbReference>
<dbReference type="Proteomes" id="UP000273675">
    <property type="component" value="Unassembled WGS sequence"/>
</dbReference>